<reference evidence="3 4" key="1">
    <citation type="journal article" date="2014" name="PLoS ONE">
        <title>Genome Information of Methylobacterium oryzae, a Plant-Probiotic Methylotroph in the Phyllosphere.</title>
        <authorList>
            <person name="Kwak M.J."/>
            <person name="Jeong H."/>
            <person name="Madhaiyan M."/>
            <person name="Lee Y."/>
            <person name="Sa T.M."/>
            <person name="Oh T.K."/>
            <person name="Kim J.F."/>
        </authorList>
    </citation>
    <scope>NUCLEOTIDE SEQUENCE [LARGE SCALE GENOMIC DNA]</scope>
    <source>
        <strain evidence="3 4">CBMB20</strain>
    </source>
</reference>
<keyword evidence="4" id="KW-1185">Reference proteome</keyword>
<name>A0A089QCW8_9HYPH</name>
<feature type="compositionally biased region" description="Low complexity" evidence="2">
    <location>
        <begin position="229"/>
        <end position="246"/>
    </location>
</feature>
<gene>
    <name evidence="3" type="ORF">MOC_4649</name>
</gene>
<dbReference type="EMBL" id="CP003811">
    <property type="protein sequence ID" value="AIQ92404.1"/>
    <property type="molecule type" value="Genomic_DNA"/>
</dbReference>
<dbReference type="HOGENOM" id="CLU_1128045_0_0_5"/>
<feature type="compositionally biased region" description="Basic and acidic residues" evidence="2">
    <location>
        <begin position="189"/>
        <end position="222"/>
    </location>
</feature>
<protein>
    <submittedName>
        <fullName evidence="3">Protein of unassigned function</fullName>
    </submittedName>
</protein>
<evidence type="ECO:0000256" key="2">
    <source>
        <dbReference type="SAM" id="MobiDB-lite"/>
    </source>
</evidence>
<accession>A0A089QCW8</accession>
<sequence length="246" mass="26728">MIETVMIFALGFLAASLCGLLLLPALNARAARLERRRAEARLPLSPAEIAAERDFLRAQFAVQQRRLERRVETVEARRQADMAAIGAGTMRVAALARDVAARDAEIAQVQAKTRELEAELAIAREDGTASLATLQALEDAHADLLDSLLTLRQGTAPAPDAAALAAERDDLRASLKAAEEALALTLADRQNDRSGDRQPDRQPDRQAGIERENADLRRRIVEVADALTGPGRMPRAAAPMPQHERV</sequence>
<feature type="coiled-coil region" evidence="1">
    <location>
        <begin position="99"/>
        <end position="126"/>
    </location>
</feature>
<dbReference type="AlphaFoldDB" id="A0A089QCW8"/>
<dbReference type="KEGG" id="mor:MOC_4649"/>
<dbReference type="STRING" id="693986.MOC_4649"/>
<dbReference type="RefSeq" id="WP_043759344.1">
    <property type="nucleotide sequence ID" value="NZ_CP003811.1"/>
</dbReference>
<evidence type="ECO:0000313" key="4">
    <source>
        <dbReference type="Proteomes" id="UP000029492"/>
    </source>
</evidence>
<organism evidence="3 4">
    <name type="scientific">Methylobacterium oryzae CBMB20</name>
    <dbReference type="NCBI Taxonomy" id="693986"/>
    <lineage>
        <taxon>Bacteria</taxon>
        <taxon>Pseudomonadati</taxon>
        <taxon>Pseudomonadota</taxon>
        <taxon>Alphaproteobacteria</taxon>
        <taxon>Hyphomicrobiales</taxon>
        <taxon>Methylobacteriaceae</taxon>
        <taxon>Methylobacterium</taxon>
    </lineage>
</organism>
<dbReference type="eggNOG" id="COG1196">
    <property type="taxonomic scope" value="Bacteria"/>
</dbReference>
<keyword evidence="1" id="KW-0175">Coiled coil</keyword>
<feature type="region of interest" description="Disordered" evidence="2">
    <location>
        <begin position="186"/>
        <end position="246"/>
    </location>
</feature>
<dbReference type="Proteomes" id="UP000029492">
    <property type="component" value="Chromosome"/>
</dbReference>
<proteinExistence type="predicted"/>
<evidence type="ECO:0000256" key="1">
    <source>
        <dbReference type="SAM" id="Coils"/>
    </source>
</evidence>
<evidence type="ECO:0000313" key="3">
    <source>
        <dbReference type="EMBL" id="AIQ92404.1"/>
    </source>
</evidence>